<dbReference type="HOGENOM" id="CLU_2997424_0_0_1"/>
<organism evidence="1 2">
    <name type="scientific">Pisolithus tinctorius Marx 270</name>
    <dbReference type="NCBI Taxonomy" id="870435"/>
    <lineage>
        <taxon>Eukaryota</taxon>
        <taxon>Fungi</taxon>
        <taxon>Dikarya</taxon>
        <taxon>Basidiomycota</taxon>
        <taxon>Agaricomycotina</taxon>
        <taxon>Agaricomycetes</taxon>
        <taxon>Agaricomycetidae</taxon>
        <taxon>Boletales</taxon>
        <taxon>Sclerodermatineae</taxon>
        <taxon>Pisolithaceae</taxon>
        <taxon>Pisolithus</taxon>
    </lineage>
</organism>
<reference evidence="2" key="2">
    <citation type="submission" date="2015-01" db="EMBL/GenBank/DDBJ databases">
        <title>Evolutionary Origins and Diversification of the Mycorrhizal Mutualists.</title>
        <authorList>
            <consortium name="DOE Joint Genome Institute"/>
            <consortium name="Mycorrhizal Genomics Consortium"/>
            <person name="Kohler A."/>
            <person name="Kuo A."/>
            <person name="Nagy L.G."/>
            <person name="Floudas D."/>
            <person name="Copeland A."/>
            <person name="Barry K.W."/>
            <person name="Cichocki N."/>
            <person name="Veneault-Fourrey C."/>
            <person name="LaButti K."/>
            <person name="Lindquist E.A."/>
            <person name="Lipzen A."/>
            <person name="Lundell T."/>
            <person name="Morin E."/>
            <person name="Murat C."/>
            <person name="Riley R."/>
            <person name="Ohm R."/>
            <person name="Sun H."/>
            <person name="Tunlid A."/>
            <person name="Henrissat B."/>
            <person name="Grigoriev I.V."/>
            <person name="Hibbett D.S."/>
            <person name="Martin F."/>
        </authorList>
    </citation>
    <scope>NUCLEOTIDE SEQUENCE [LARGE SCALE GENOMIC DNA]</scope>
    <source>
        <strain evidence="2">Marx 270</strain>
    </source>
</reference>
<sequence length="57" mass="6556">MFCSIYVRLRFSNKHHDTRHSTQPGLFVSTTSLTLTGERWAAYHLRTFAVQSQVANS</sequence>
<dbReference type="InParanoid" id="A0A0C3KVQ8"/>
<protein>
    <submittedName>
        <fullName evidence="1">Uncharacterized protein</fullName>
    </submittedName>
</protein>
<keyword evidence="2" id="KW-1185">Reference proteome</keyword>
<name>A0A0C3KVQ8_PISTI</name>
<dbReference type="EMBL" id="KN831946">
    <property type="protein sequence ID" value="KIO13682.1"/>
    <property type="molecule type" value="Genomic_DNA"/>
</dbReference>
<accession>A0A0C3KVQ8</accession>
<dbReference type="AlphaFoldDB" id="A0A0C3KVQ8"/>
<evidence type="ECO:0000313" key="1">
    <source>
        <dbReference type="EMBL" id="KIO13682.1"/>
    </source>
</evidence>
<gene>
    <name evidence="1" type="ORF">M404DRAFT_993225</name>
</gene>
<proteinExistence type="predicted"/>
<reference evidence="1 2" key="1">
    <citation type="submission" date="2014-04" db="EMBL/GenBank/DDBJ databases">
        <authorList>
            <consortium name="DOE Joint Genome Institute"/>
            <person name="Kuo A."/>
            <person name="Kohler A."/>
            <person name="Costa M.D."/>
            <person name="Nagy L.G."/>
            <person name="Floudas D."/>
            <person name="Copeland A."/>
            <person name="Barry K.W."/>
            <person name="Cichocki N."/>
            <person name="Veneault-Fourrey C."/>
            <person name="LaButti K."/>
            <person name="Lindquist E.A."/>
            <person name="Lipzen A."/>
            <person name="Lundell T."/>
            <person name="Morin E."/>
            <person name="Murat C."/>
            <person name="Sun H."/>
            <person name="Tunlid A."/>
            <person name="Henrissat B."/>
            <person name="Grigoriev I.V."/>
            <person name="Hibbett D.S."/>
            <person name="Martin F."/>
            <person name="Nordberg H.P."/>
            <person name="Cantor M.N."/>
            <person name="Hua S.X."/>
        </authorList>
    </citation>
    <scope>NUCLEOTIDE SEQUENCE [LARGE SCALE GENOMIC DNA]</scope>
    <source>
        <strain evidence="1 2">Marx 270</strain>
    </source>
</reference>
<evidence type="ECO:0000313" key="2">
    <source>
        <dbReference type="Proteomes" id="UP000054217"/>
    </source>
</evidence>
<dbReference type="OrthoDB" id="5122891at2759"/>
<dbReference type="Proteomes" id="UP000054217">
    <property type="component" value="Unassembled WGS sequence"/>
</dbReference>